<dbReference type="InterPro" id="IPR035919">
    <property type="entry name" value="EAL_sf"/>
</dbReference>
<dbReference type="Pfam" id="PF03707">
    <property type="entry name" value="MHYT"/>
    <property type="match status" value="2"/>
</dbReference>
<dbReference type="Pfam" id="PF00990">
    <property type="entry name" value="GGDEF"/>
    <property type="match status" value="1"/>
</dbReference>
<dbReference type="EMBL" id="JBHUMV010000003">
    <property type="protein sequence ID" value="MFD2754141.1"/>
    <property type="molecule type" value="Genomic_DNA"/>
</dbReference>
<dbReference type="InterPro" id="IPR000160">
    <property type="entry name" value="GGDEF_dom"/>
</dbReference>
<name>A0ABW5UKT5_9BURK</name>
<dbReference type="InterPro" id="IPR043128">
    <property type="entry name" value="Rev_trsase/Diguanyl_cyclase"/>
</dbReference>
<dbReference type="PROSITE" id="PS50924">
    <property type="entry name" value="MHYT"/>
    <property type="match status" value="1"/>
</dbReference>
<accession>A0ABW5UKT5</accession>
<feature type="transmembrane region" description="Helical" evidence="1">
    <location>
        <begin position="178"/>
        <end position="200"/>
    </location>
</feature>
<sequence length="793" mass="86360">MFTVYDCIVYEHDLRLVILAAVICTMASFAAINLLHHVARSHGIMRSTWLCVAGTATGFGIWATHFIAMLAYSPGIQSGYNIALTLVSLIAAILLTAMSFAVASRPSLRHGRWLGGALVGGGIAVMHYTGMAAFEIPGRIIWNPPLVAASIVLGALFGALALPAGLRSRSYRSIAAGALLLALAICSHHFTAMAAAALILDPTVDISPHAIPTYWLAILVTIACLTIFLLTFAGFMLDLRERRQAKREMERLNSLANVAFEGLLVCEGEVISTANASLAELIGCSTDQLVGSQLSLILPDKLARRWLEDKPCVAFETVLHPANGGDPIAVEVISRPVVHAQKLQRVVAIRDLRARKQAERDIHYLAHHDTLTGLANRNTFNQKLEELLLAHGSDGRFAGKHLAVLCLDLDRFKEVNDLFGHAAGDELLQTVAGCARQVLRRGQLMARLGGDEFAVIAPGLGDPRQAERIAQDLLDAFKQENLQASISSAMISTSIGIAVFPGDADDSTSLMSCADTALYRAKAEGRGTYRLFEAVMGEQMRDRRRLEHDLRFAIARQELSLVYQPLARTSDREVVGFEALLRWNHRERGSISPATFIPIAEECGLILQIGEWVLREACREAAGWEQPLSVAVNVSAAQLHSQQFVQTTRDILAQTGLPPGRLELEITETALIRDPGRALVMLRQLKELGVRIAMDDFGTGYSSLSNLRAFPFDKIKIDASFIKSVNLNRQAATIVRAVLGLGRGLELPVLAEGVETEEELAFLSAESCQQAQGYLLGRPQSIQMFQHLTRAPG</sequence>
<dbReference type="Pfam" id="PF00563">
    <property type="entry name" value="EAL"/>
    <property type="match status" value="1"/>
</dbReference>
<dbReference type="CDD" id="cd01949">
    <property type="entry name" value="GGDEF"/>
    <property type="match status" value="1"/>
</dbReference>
<dbReference type="CDD" id="cd01948">
    <property type="entry name" value="EAL"/>
    <property type="match status" value="1"/>
</dbReference>
<keyword evidence="1" id="KW-0472">Membrane</keyword>
<dbReference type="Proteomes" id="UP001597463">
    <property type="component" value="Unassembled WGS sequence"/>
</dbReference>
<feature type="transmembrane region" description="Helical" evidence="1">
    <location>
        <begin position="16"/>
        <end position="35"/>
    </location>
</feature>
<dbReference type="Gene3D" id="3.20.20.450">
    <property type="entry name" value="EAL domain"/>
    <property type="match status" value="1"/>
</dbReference>
<evidence type="ECO:0000259" key="3">
    <source>
        <dbReference type="PROSITE" id="PS50887"/>
    </source>
</evidence>
<feature type="transmembrane region" description="Helical" evidence="1">
    <location>
        <begin position="78"/>
        <end position="101"/>
    </location>
</feature>
<evidence type="ECO:0000313" key="6">
    <source>
        <dbReference type="Proteomes" id="UP001597463"/>
    </source>
</evidence>
<proteinExistence type="predicted"/>
<evidence type="ECO:0000259" key="2">
    <source>
        <dbReference type="PROSITE" id="PS50883"/>
    </source>
</evidence>
<keyword evidence="1" id="KW-0812">Transmembrane</keyword>
<dbReference type="SUPFAM" id="SSF55785">
    <property type="entry name" value="PYP-like sensor domain (PAS domain)"/>
    <property type="match status" value="1"/>
</dbReference>
<comment type="caution">
    <text evidence="5">The sequence shown here is derived from an EMBL/GenBank/DDBJ whole genome shotgun (WGS) entry which is preliminary data.</text>
</comment>
<dbReference type="InterPro" id="IPR005330">
    <property type="entry name" value="MHYT_dom"/>
</dbReference>
<feature type="transmembrane region" description="Helical" evidence="1">
    <location>
        <begin position="113"/>
        <end position="134"/>
    </location>
</feature>
<feature type="domain" description="EAL" evidence="2">
    <location>
        <begin position="543"/>
        <end position="793"/>
    </location>
</feature>
<dbReference type="InterPro" id="IPR001633">
    <property type="entry name" value="EAL_dom"/>
</dbReference>
<dbReference type="SUPFAM" id="SSF55073">
    <property type="entry name" value="Nucleotide cyclase"/>
    <property type="match status" value="1"/>
</dbReference>
<dbReference type="Gene3D" id="3.30.70.270">
    <property type="match status" value="1"/>
</dbReference>
<dbReference type="NCBIfam" id="TIGR00254">
    <property type="entry name" value="GGDEF"/>
    <property type="match status" value="1"/>
</dbReference>
<keyword evidence="1" id="KW-1133">Transmembrane helix</keyword>
<reference evidence="6" key="1">
    <citation type="journal article" date="2019" name="Int. J. Syst. Evol. Microbiol.">
        <title>The Global Catalogue of Microorganisms (GCM) 10K type strain sequencing project: providing services to taxonomists for standard genome sequencing and annotation.</title>
        <authorList>
            <consortium name="The Broad Institute Genomics Platform"/>
            <consortium name="The Broad Institute Genome Sequencing Center for Infectious Disease"/>
            <person name="Wu L."/>
            <person name="Ma J."/>
        </authorList>
    </citation>
    <scope>NUCLEOTIDE SEQUENCE [LARGE SCALE GENOMIC DNA]</scope>
    <source>
        <strain evidence="6">TISTR 1906</strain>
    </source>
</reference>
<feature type="domain" description="GGDEF" evidence="3">
    <location>
        <begin position="400"/>
        <end position="534"/>
    </location>
</feature>
<dbReference type="PANTHER" id="PTHR44757">
    <property type="entry name" value="DIGUANYLATE CYCLASE DGCP"/>
    <property type="match status" value="1"/>
</dbReference>
<evidence type="ECO:0000256" key="1">
    <source>
        <dbReference type="PROSITE-ProRule" id="PRU00244"/>
    </source>
</evidence>
<dbReference type="PROSITE" id="PS50887">
    <property type="entry name" value="GGDEF"/>
    <property type="match status" value="1"/>
</dbReference>
<dbReference type="SMART" id="SM00267">
    <property type="entry name" value="GGDEF"/>
    <property type="match status" value="1"/>
</dbReference>
<dbReference type="RefSeq" id="WP_066471673.1">
    <property type="nucleotide sequence ID" value="NZ_BCNT01000001.1"/>
</dbReference>
<evidence type="ECO:0000259" key="4">
    <source>
        <dbReference type="PROSITE" id="PS50924"/>
    </source>
</evidence>
<organism evidence="5 6">
    <name type="scientific">Comamonas terrae</name>
    <dbReference type="NCBI Taxonomy" id="673548"/>
    <lineage>
        <taxon>Bacteria</taxon>
        <taxon>Pseudomonadati</taxon>
        <taxon>Pseudomonadota</taxon>
        <taxon>Betaproteobacteria</taxon>
        <taxon>Burkholderiales</taxon>
        <taxon>Comamonadaceae</taxon>
        <taxon>Comamonas</taxon>
    </lineage>
</organism>
<feature type="transmembrane region" description="Helical" evidence="1">
    <location>
        <begin position="47"/>
        <end position="72"/>
    </location>
</feature>
<dbReference type="InterPro" id="IPR029787">
    <property type="entry name" value="Nucleotide_cyclase"/>
</dbReference>
<evidence type="ECO:0000313" key="5">
    <source>
        <dbReference type="EMBL" id="MFD2754141.1"/>
    </source>
</evidence>
<dbReference type="SUPFAM" id="SSF141868">
    <property type="entry name" value="EAL domain-like"/>
    <property type="match status" value="1"/>
</dbReference>
<dbReference type="SMART" id="SM00052">
    <property type="entry name" value="EAL"/>
    <property type="match status" value="1"/>
</dbReference>
<protein>
    <submittedName>
        <fullName evidence="5">EAL domain-containing protein</fullName>
    </submittedName>
</protein>
<dbReference type="Gene3D" id="3.30.450.20">
    <property type="entry name" value="PAS domain"/>
    <property type="match status" value="1"/>
</dbReference>
<feature type="transmembrane region" description="Helical" evidence="1">
    <location>
        <begin position="146"/>
        <end position="166"/>
    </location>
</feature>
<dbReference type="InterPro" id="IPR052155">
    <property type="entry name" value="Biofilm_reg_signaling"/>
</dbReference>
<feature type="domain" description="MHYT" evidence="4">
    <location>
        <begin position="12"/>
        <end position="199"/>
    </location>
</feature>
<dbReference type="InterPro" id="IPR035965">
    <property type="entry name" value="PAS-like_dom_sf"/>
</dbReference>
<gene>
    <name evidence="5" type="ORF">ACFSW6_08580</name>
</gene>
<dbReference type="PROSITE" id="PS50883">
    <property type="entry name" value="EAL"/>
    <property type="match status" value="1"/>
</dbReference>
<keyword evidence="6" id="KW-1185">Reference proteome</keyword>
<dbReference type="PANTHER" id="PTHR44757:SF2">
    <property type="entry name" value="BIOFILM ARCHITECTURE MAINTENANCE PROTEIN MBAA"/>
    <property type="match status" value="1"/>
</dbReference>
<feature type="transmembrane region" description="Helical" evidence="1">
    <location>
        <begin position="212"/>
        <end position="237"/>
    </location>
</feature>